<keyword evidence="2" id="KW-1185">Reference proteome</keyword>
<organism evidence="1 2">
    <name type="scientific">Oesophagostomum dentatum</name>
    <name type="common">Nodular worm</name>
    <dbReference type="NCBI Taxonomy" id="61180"/>
    <lineage>
        <taxon>Eukaryota</taxon>
        <taxon>Metazoa</taxon>
        <taxon>Ecdysozoa</taxon>
        <taxon>Nematoda</taxon>
        <taxon>Chromadorea</taxon>
        <taxon>Rhabditida</taxon>
        <taxon>Rhabditina</taxon>
        <taxon>Rhabditomorpha</taxon>
        <taxon>Strongyloidea</taxon>
        <taxon>Strongylidae</taxon>
        <taxon>Oesophagostomum</taxon>
    </lineage>
</organism>
<evidence type="ECO:0000313" key="1">
    <source>
        <dbReference type="EMBL" id="KHJ76684.1"/>
    </source>
</evidence>
<reference evidence="1 2" key="1">
    <citation type="submission" date="2014-03" db="EMBL/GenBank/DDBJ databases">
        <title>Draft genome of the hookworm Oesophagostomum dentatum.</title>
        <authorList>
            <person name="Mitreva M."/>
        </authorList>
    </citation>
    <scope>NUCLEOTIDE SEQUENCE [LARGE SCALE GENOMIC DNA]</scope>
    <source>
        <strain evidence="1 2">OD-Hann</strain>
    </source>
</reference>
<proteinExistence type="predicted"/>
<dbReference type="PANTHER" id="PTHR36938:SF3">
    <property type="entry name" value="WAP DOMAIN-CONTAINING PROTEIN"/>
    <property type="match status" value="1"/>
</dbReference>
<dbReference type="OrthoDB" id="5847616at2759"/>
<dbReference type="EMBL" id="KN611511">
    <property type="protein sequence ID" value="KHJ76684.1"/>
    <property type="molecule type" value="Genomic_DNA"/>
</dbReference>
<evidence type="ECO:0000313" key="2">
    <source>
        <dbReference type="Proteomes" id="UP000053660"/>
    </source>
</evidence>
<dbReference type="Proteomes" id="UP000053660">
    <property type="component" value="Unassembled WGS sequence"/>
</dbReference>
<dbReference type="AlphaFoldDB" id="A0A0B1RVI1"/>
<dbReference type="PANTHER" id="PTHR36938">
    <property type="entry name" value="PROTEIN CBG26935"/>
    <property type="match status" value="1"/>
</dbReference>
<evidence type="ECO:0008006" key="3">
    <source>
        <dbReference type="Google" id="ProtNLM"/>
    </source>
</evidence>
<sequence>MENYFRNEMQCPTANEMGYTCTHGNGRTPISWCRTNQDCSGASVRLCCDTGCGFKVCASSKGRALDTDVRFIENEHCPPADILGKNCRMHSSRARNWCNSDDECQVWSFLFICICIYNVSNIS</sequence>
<name>A0A0B1RVI1_OESDE</name>
<accession>A0A0B1RVI1</accession>
<protein>
    <recommendedName>
        <fullName evidence="3">WAP domain-containing protein</fullName>
    </recommendedName>
</protein>
<gene>
    <name evidence="1" type="ORF">OESDEN_23696</name>
</gene>